<accession>A0AA97FDF9</accession>
<dbReference type="InterPro" id="IPR007525">
    <property type="entry name" value="FrhB_FdhB_C"/>
</dbReference>
<keyword evidence="3" id="KW-1185">Reference proteome</keyword>
<dbReference type="InterPro" id="IPR007516">
    <property type="entry name" value="Co_F420_Hydgase/DH_bsu_N"/>
</dbReference>
<dbReference type="PROSITE" id="PS00198">
    <property type="entry name" value="4FE4S_FER_1"/>
    <property type="match status" value="1"/>
</dbReference>
<evidence type="ECO:0000313" key="3">
    <source>
        <dbReference type="Proteomes" id="UP001301797"/>
    </source>
</evidence>
<dbReference type="Gene3D" id="3.30.70.20">
    <property type="match status" value="1"/>
</dbReference>
<dbReference type="Pfam" id="PF04432">
    <property type="entry name" value="FrhB_FdhB_C"/>
    <property type="match status" value="1"/>
</dbReference>
<dbReference type="PROSITE" id="PS51379">
    <property type="entry name" value="4FE4S_FER_2"/>
    <property type="match status" value="1"/>
</dbReference>
<sequence>MSGINFEKLKKEVWDRDNCSGCGACVAVCPADAIVFLDNDKSHPVNTGYCKDLNDNVPCGACYSVCPRTDSANIKGSMMGDFLEIKAAKSAYEVSGKQSGGAVTAILSNALDKGFIDAVVTVSEDKWNHKPKSVVITSKEAMIYSAGSRYNWWIPTLFALKEAVFKKKYANIAVIGTPCAVSALRLMKESDNDLLKPFGKSIRLIFGLFCTETFDYESLVEGKLKNEFGIEAWEIERLDVKGRLEVTLTDGTKNDISLKDLEGCIRKGCLSCTDLTAVDSDISAGAIGSPEGYTTIVVRTEEGKGFLTSAVNSGNLVLSDDVDLGPIERLAEKKAKRG</sequence>
<evidence type="ECO:0000313" key="2">
    <source>
        <dbReference type="EMBL" id="WOF16218.1"/>
    </source>
</evidence>
<gene>
    <name evidence="2" type="ORF">F1737_05595</name>
</gene>
<dbReference type="InterPro" id="IPR017896">
    <property type="entry name" value="4Fe4S_Fe-S-bd"/>
</dbReference>
<protein>
    <submittedName>
        <fullName evidence="2">4Fe-4S dicluster domain-containing protein</fullName>
    </submittedName>
</protein>
<dbReference type="KEGG" id="mefw:F1737_05595"/>
<dbReference type="RefSeq" id="WP_317137803.1">
    <property type="nucleotide sequence ID" value="NZ_CP043875.1"/>
</dbReference>
<dbReference type="GeneID" id="85229632"/>
<feature type="domain" description="4Fe-4S ferredoxin-type" evidence="1">
    <location>
        <begin position="10"/>
        <end position="39"/>
    </location>
</feature>
<name>A0AA97FDF9_9EURY</name>
<proteinExistence type="predicted"/>
<dbReference type="InterPro" id="IPR045220">
    <property type="entry name" value="FRHB/FDHB/HCAR-like"/>
</dbReference>
<dbReference type="Proteomes" id="UP001301797">
    <property type="component" value="Chromosome"/>
</dbReference>
<dbReference type="InterPro" id="IPR017900">
    <property type="entry name" value="4Fe4S_Fe_S_CS"/>
</dbReference>
<organism evidence="2 3">
    <name type="scientific">Methanochimaera problematica</name>
    <dbReference type="NCBI Taxonomy" id="2609417"/>
    <lineage>
        <taxon>Archaea</taxon>
        <taxon>Methanobacteriati</taxon>
        <taxon>Methanobacteriota</taxon>
        <taxon>Stenosarchaea group</taxon>
        <taxon>Methanomicrobia</taxon>
        <taxon>Methanomicrobiales</taxon>
        <taxon>Methanomicrobiaceae</taxon>
        <taxon>Methanochimaera</taxon>
    </lineage>
</organism>
<dbReference type="Pfam" id="PF00037">
    <property type="entry name" value="Fer4"/>
    <property type="match status" value="1"/>
</dbReference>
<dbReference type="EMBL" id="CP043875">
    <property type="protein sequence ID" value="WOF16218.1"/>
    <property type="molecule type" value="Genomic_DNA"/>
</dbReference>
<reference evidence="2 3" key="1">
    <citation type="submission" date="2019-09" db="EMBL/GenBank/DDBJ databases">
        <title>The complete genome of Methanoplanus sp. FWC-SCC4.</title>
        <authorList>
            <person name="Chen S.-C."/>
            <person name="Zhou Y.-Z."/>
            <person name="Lai M.-C."/>
        </authorList>
    </citation>
    <scope>NUCLEOTIDE SEQUENCE [LARGE SCALE GENOMIC DNA]</scope>
    <source>
        <strain evidence="2 3">FWC-SCC4</strain>
    </source>
</reference>
<dbReference type="PANTHER" id="PTHR31332">
    <property type="entry name" value="7-HYDROXYMETHYL CHLOROPHYLL A REDUCTASE, CHLOROPLASTIC"/>
    <property type="match status" value="1"/>
</dbReference>
<dbReference type="Pfam" id="PF04422">
    <property type="entry name" value="FrhB_FdhB_N"/>
    <property type="match status" value="1"/>
</dbReference>
<dbReference type="AlphaFoldDB" id="A0AA97FDF9"/>
<evidence type="ECO:0000259" key="1">
    <source>
        <dbReference type="PROSITE" id="PS51379"/>
    </source>
</evidence>
<dbReference type="SUPFAM" id="SSF54862">
    <property type="entry name" value="4Fe-4S ferredoxins"/>
    <property type="match status" value="1"/>
</dbReference>
<dbReference type="GO" id="GO:0052592">
    <property type="term" value="F:oxidoreductase activity, acting on CH or CH2 groups, with an iron-sulfur protein as acceptor"/>
    <property type="evidence" value="ECO:0007669"/>
    <property type="project" value="TreeGrafter"/>
</dbReference>
<dbReference type="PANTHER" id="PTHR31332:SF0">
    <property type="entry name" value="7-HYDROXYMETHYL CHLOROPHYLL A REDUCTASE, CHLOROPLASTIC"/>
    <property type="match status" value="1"/>
</dbReference>